<reference evidence="7" key="1">
    <citation type="submission" date="2023-06" db="EMBL/GenBank/DDBJ databases">
        <title>Genomic of Agaribacillus aureum.</title>
        <authorList>
            <person name="Wang G."/>
        </authorList>
    </citation>
    <scope>NUCLEOTIDE SEQUENCE</scope>
    <source>
        <strain evidence="7">BMA12</strain>
    </source>
</reference>
<feature type="active site" description="Charge relay system" evidence="5">
    <location>
        <position position="377"/>
    </location>
</feature>
<proteinExistence type="inferred from homology"/>
<dbReference type="Gene3D" id="3.40.50.200">
    <property type="entry name" value="Peptidase S8/S53 domain"/>
    <property type="match status" value="1"/>
</dbReference>
<name>A0ABT8LDS0_9BACT</name>
<comment type="similarity">
    <text evidence="1 5">Belongs to the peptidase S8 family.</text>
</comment>
<dbReference type="InterPro" id="IPR050131">
    <property type="entry name" value="Peptidase_S8_subtilisin-like"/>
</dbReference>
<comment type="caution">
    <text evidence="7">The sequence shown here is derived from an EMBL/GenBank/DDBJ whole genome shotgun (WGS) entry which is preliminary data.</text>
</comment>
<dbReference type="Proteomes" id="UP001172083">
    <property type="component" value="Unassembled WGS sequence"/>
</dbReference>
<feature type="domain" description="Peptidase S8/S53" evidence="6">
    <location>
        <begin position="152"/>
        <end position="423"/>
    </location>
</feature>
<gene>
    <name evidence="7" type="ORF">QQ020_27835</name>
</gene>
<keyword evidence="3 5" id="KW-0378">Hydrolase</keyword>
<dbReference type="PROSITE" id="PS00138">
    <property type="entry name" value="SUBTILASE_SER"/>
    <property type="match status" value="1"/>
</dbReference>
<dbReference type="PRINTS" id="PR00723">
    <property type="entry name" value="SUBTILISIN"/>
</dbReference>
<dbReference type="InterPro" id="IPR023828">
    <property type="entry name" value="Peptidase_S8_Ser-AS"/>
</dbReference>
<evidence type="ECO:0000256" key="1">
    <source>
        <dbReference type="ARBA" id="ARBA00011073"/>
    </source>
</evidence>
<feature type="active site" description="Charge relay system" evidence="5">
    <location>
        <position position="161"/>
    </location>
</feature>
<dbReference type="InterPro" id="IPR000209">
    <property type="entry name" value="Peptidase_S8/S53_dom"/>
</dbReference>
<evidence type="ECO:0000313" key="7">
    <source>
        <dbReference type="EMBL" id="MDN5215920.1"/>
    </source>
</evidence>
<dbReference type="InterPro" id="IPR036852">
    <property type="entry name" value="Peptidase_S8/S53_dom_sf"/>
</dbReference>
<evidence type="ECO:0000313" key="8">
    <source>
        <dbReference type="Proteomes" id="UP001172083"/>
    </source>
</evidence>
<feature type="active site" description="Charge relay system" evidence="5">
    <location>
        <position position="207"/>
    </location>
</feature>
<sequence length="515" mass="57012">MIRFCCILLILFFSIPGDILAQAPSRYWITFADKGQLTKSTPAVSDQAINNRKNLGLPLHQSSDLPIYQPYIDSLASLAVKTIHRSKWLNAVSAEISPESLEEVRSLPFVSAIDRVDQRLKVLNVLEGNSPDFTSVLDQINAKEIKAQNLDGSGVKIGIIDVGYFGARVNASLKPIFADDRVLGFRDYLQPGNSKPFSNLQSFSNSHGTTVWKMVAGYNKSSNTQYGLATGASYYLARTDHTNYEYRGEEDFWIEAIEWLDSLGVRLVNTSLGYSLGFDDPKENYSPEDMDGKSSKISVAAQIAADEKGMLIIVAAGNEGHDPNWRVVSAPADAKGVISVGATVAGSCAKIRYSALGPDFLNYVKPNIACYSNNGTSFSAPIITGLAACIMQKNPDLTNYQIREVIERSGNLYPYANNYVGYGVPDGDRIIKLLEDIDHDFQRSEQITADTDHFTLSIDSEKEERIVIFHKKNSFAVSGQEEVIHQENQLQIERPENCSRSTIALRDKVIEIIWP</sequence>
<organism evidence="7 8">
    <name type="scientific">Agaribacillus aureus</name>
    <dbReference type="NCBI Taxonomy" id="3051825"/>
    <lineage>
        <taxon>Bacteria</taxon>
        <taxon>Pseudomonadati</taxon>
        <taxon>Bacteroidota</taxon>
        <taxon>Cytophagia</taxon>
        <taxon>Cytophagales</taxon>
        <taxon>Splendidivirgaceae</taxon>
        <taxon>Agaribacillus</taxon>
    </lineage>
</organism>
<evidence type="ECO:0000256" key="5">
    <source>
        <dbReference type="PROSITE-ProRule" id="PRU01240"/>
    </source>
</evidence>
<dbReference type="PROSITE" id="PS51892">
    <property type="entry name" value="SUBTILASE"/>
    <property type="match status" value="1"/>
</dbReference>
<dbReference type="InterPro" id="IPR015500">
    <property type="entry name" value="Peptidase_S8_subtilisin-rel"/>
</dbReference>
<dbReference type="PANTHER" id="PTHR43806">
    <property type="entry name" value="PEPTIDASE S8"/>
    <property type="match status" value="1"/>
</dbReference>
<dbReference type="PANTHER" id="PTHR43806:SF67">
    <property type="entry name" value="EGF-LIKE DOMAIN-CONTAINING PROTEIN"/>
    <property type="match status" value="1"/>
</dbReference>
<evidence type="ECO:0000256" key="4">
    <source>
        <dbReference type="ARBA" id="ARBA00022825"/>
    </source>
</evidence>
<keyword evidence="2 5" id="KW-0645">Protease</keyword>
<dbReference type="SUPFAM" id="SSF52743">
    <property type="entry name" value="Subtilisin-like"/>
    <property type="match status" value="1"/>
</dbReference>
<dbReference type="RefSeq" id="WP_346761255.1">
    <property type="nucleotide sequence ID" value="NZ_JAUJEB010000007.1"/>
</dbReference>
<evidence type="ECO:0000256" key="2">
    <source>
        <dbReference type="ARBA" id="ARBA00022670"/>
    </source>
</evidence>
<accession>A0ABT8LDS0</accession>
<keyword evidence="4 5" id="KW-0720">Serine protease</keyword>
<evidence type="ECO:0000256" key="3">
    <source>
        <dbReference type="ARBA" id="ARBA00022801"/>
    </source>
</evidence>
<dbReference type="Pfam" id="PF00082">
    <property type="entry name" value="Peptidase_S8"/>
    <property type="match status" value="1"/>
</dbReference>
<protein>
    <submittedName>
        <fullName evidence="7">S8 family serine peptidase</fullName>
    </submittedName>
</protein>
<keyword evidence="8" id="KW-1185">Reference proteome</keyword>
<dbReference type="EMBL" id="JAUJEB010000007">
    <property type="protein sequence ID" value="MDN5215920.1"/>
    <property type="molecule type" value="Genomic_DNA"/>
</dbReference>
<evidence type="ECO:0000259" key="6">
    <source>
        <dbReference type="Pfam" id="PF00082"/>
    </source>
</evidence>